<proteinExistence type="predicted"/>
<sequence length="101" mass="11291">MSGNSSSGKQEHEKQESSKIKTAQDEPSDSASSELSNTQSGDSSESSQNTKKAKDRHIDASYEWRTFQMPTVPPPDDSQIEAQLNQYYDITVLFQQMRSVS</sequence>
<gene>
    <name evidence="2" type="ORF">M9Y10_045632</name>
</gene>
<evidence type="ECO:0000313" key="2">
    <source>
        <dbReference type="EMBL" id="KAK8882985.1"/>
    </source>
</evidence>
<feature type="compositionally biased region" description="Basic and acidic residues" evidence="1">
    <location>
        <begin position="9"/>
        <end position="24"/>
    </location>
</feature>
<reference evidence="2 3" key="1">
    <citation type="submission" date="2024-04" db="EMBL/GenBank/DDBJ databases">
        <title>Tritrichomonas musculus Genome.</title>
        <authorList>
            <person name="Alves-Ferreira E."/>
            <person name="Grigg M."/>
            <person name="Lorenzi H."/>
            <person name="Galac M."/>
        </authorList>
    </citation>
    <scope>NUCLEOTIDE SEQUENCE [LARGE SCALE GENOMIC DNA]</scope>
    <source>
        <strain evidence="2 3">EAF2021</strain>
    </source>
</reference>
<evidence type="ECO:0000256" key="1">
    <source>
        <dbReference type="SAM" id="MobiDB-lite"/>
    </source>
</evidence>
<feature type="region of interest" description="Disordered" evidence="1">
    <location>
        <begin position="1"/>
        <end position="59"/>
    </location>
</feature>
<accession>A0ABR2JVY6</accession>
<feature type="compositionally biased region" description="Polar residues" evidence="1">
    <location>
        <begin position="29"/>
        <end position="50"/>
    </location>
</feature>
<dbReference type="EMBL" id="JAPFFF010000009">
    <property type="protein sequence ID" value="KAK8882985.1"/>
    <property type="molecule type" value="Genomic_DNA"/>
</dbReference>
<comment type="caution">
    <text evidence="2">The sequence shown here is derived from an EMBL/GenBank/DDBJ whole genome shotgun (WGS) entry which is preliminary data.</text>
</comment>
<evidence type="ECO:0000313" key="3">
    <source>
        <dbReference type="Proteomes" id="UP001470230"/>
    </source>
</evidence>
<name>A0ABR2JVY6_9EUKA</name>
<organism evidence="2 3">
    <name type="scientific">Tritrichomonas musculus</name>
    <dbReference type="NCBI Taxonomy" id="1915356"/>
    <lineage>
        <taxon>Eukaryota</taxon>
        <taxon>Metamonada</taxon>
        <taxon>Parabasalia</taxon>
        <taxon>Tritrichomonadida</taxon>
        <taxon>Tritrichomonadidae</taxon>
        <taxon>Tritrichomonas</taxon>
    </lineage>
</organism>
<protein>
    <submittedName>
        <fullName evidence="2">Uncharacterized protein</fullName>
    </submittedName>
</protein>
<dbReference type="Proteomes" id="UP001470230">
    <property type="component" value="Unassembled WGS sequence"/>
</dbReference>
<keyword evidence="3" id="KW-1185">Reference proteome</keyword>